<feature type="coiled-coil region" evidence="1">
    <location>
        <begin position="391"/>
        <end position="418"/>
    </location>
</feature>
<evidence type="ECO:0000256" key="2">
    <source>
        <dbReference type="SAM" id="MobiDB-lite"/>
    </source>
</evidence>
<evidence type="ECO:0000256" key="1">
    <source>
        <dbReference type="SAM" id="Coils"/>
    </source>
</evidence>
<feature type="compositionally biased region" description="Low complexity" evidence="2">
    <location>
        <begin position="756"/>
        <end position="765"/>
    </location>
</feature>
<reference evidence="3" key="1">
    <citation type="submission" date="2014-08" db="EMBL/GenBank/DDBJ databases">
        <authorList>
            <person name="Sharma Rahul"/>
            <person name="Thines Marco"/>
        </authorList>
    </citation>
    <scope>NUCLEOTIDE SEQUENCE</scope>
</reference>
<feature type="region of interest" description="Disordered" evidence="2">
    <location>
        <begin position="756"/>
        <end position="803"/>
    </location>
</feature>
<feature type="compositionally biased region" description="Basic and acidic residues" evidence="2">
    <location>
        <begin position="792"/>
        <end position="803"/>
    </location>
</feature>
<feature type="coiled-coil region" evidence="1">
    <location>
        <begin position="326"/>
        <end position="360"/>
    </location>
</feature>
<protein>
    <submittedName>
        <fullName evidence="3">Uncharacterized protein</fullName>
    </submittedName>
</protein>
<proteinExistence type="predicted"/>
<feature type="compositionally biased region" description="Low complexity" evidence="2">
    <location>
        <begin position="678"/>
        <end position="687"/>
    </location>
</feature>
<dbReference type="EMBL" id="LN483167">
    <property type="protein sequence ID" value="CDZ96676.1"/>
    <property type="molecule type" value="Genomic_DNA"/>
</dbReference>
<feature type="region of interest" description="Disordered" evidence="2">
    <location>
        <begin position="678"/>
        <end position="732"/>
    </location>
</feature>
<dbReference type="AlphaFoldDB" id="A0A0F7SEE2"/>
<organism evidence="3">
    <name type="scientific">Phaffia rhodozyma</name>
    <name type="common">Yeast</name>
    <name type="synonym">Xanthophyllomyces dendrorhous</name>
    <dbReference type="NCBI Taxonomy" id="264483"/>
    <lineage>
        <taxon>Eukaryota</taxon>
        <taxon>Fungi</taxon>
        <taxon>Dikarya</taxon>
        <taxon>Basidiomycota</taxon>
        <taxon>Agaricomycotina</taxon>
        <taxon>Tremellomycetes</taxon>
        <taxon>Cystofilobasidiales</taxon>
        <taxon>Mrakiaceae</taxon>
        <taxon>Phaffia</taxon>
    </lineage>
</organism>
<sequence>MDDSRNSPSSSFSIAISKDLHTVPPTLSSLSAVDPDQSILYPTNITQPEELLALSKEIFDSYDRHLSTATITRQIHEKLIEELDTSISSKEAELTRLMNCLQVAETKLAKVIHTSDVQDLKVNLEIELSNLLRAEAAFEEEREIRLNLEAKLQKLQEEEVLRKDQAIRHHHKDDDVAEQSRIDVLNAVIDNLEKRLFESDNTNRDLRVQLSEKTRVLGVLQEKSNVPTPREQLATIQPITSSIPSPAPISVESTATSPNDLGSQKAIIALAASRREVAQLSLRLQSLTSAAKSDRDTLQETQSELENQWKRADEHYDDIRRIRVHRDQLIESLARSDTEIADLEGRVAQTESERYALELELQHFKDGLGESAQITELQGANGELEMKTIQLQDMTKKAHELSLSLQAALQEISELNSRLLSGTDQFDQLRALYGELLNSRDRYLSESQEFQSQIVVYQDKINLLSTDLTSTKRIISSLQHQIQDVEESASQSIRDAKNAYETIREDRDRRLHQINQDLCSQTTALESLLMTQTEERRKFEDIVREKASAELEVQLSNFQSGASSVELQRLNKLVNQLKNDDSIKEVKIMQLLKSKAELHETMETLEIALDSKQQELELVKRKFGVRGVAGSVSAPDRTKTISNRRQSIDPSIFEDHSTRATATKTSSTPLNILTPVLTSRTSRSRSSLAMGTPGLRRASASSFPVAPLRNSISSASTDPAPPLSDLSTGTSTMMVSDSSTILKKGENLEAFGRSELLSSSMDLSSVPQDRSDNRSRKSRLSRSTSANSESSKNLEDKENILRL</sequence>
<feature type="coiled-coil region" evidence="1">
    <location>
        <begin position="595"/>
        <end position="622"/>
    </location>
</feature>
<keyword evidence="1" id="KW-0175">Coiled coil</keyword>
<feature type="coiled-coil region" evidence="1">
    <location>
        <begin position="121"/>
        <end position="158"/>
    </location>
</feature>
<accession>A0A0F7SEE2</accession>
<evidence type="ECO:0000313" key="3">
    <source>
        <dbReference type="EMBL" id="CDZ96676.1"/>
    </source>
</evidence>
<name>A0A0F7SEE2_PHARH</name>